<dbReference type="SMART" id="SM00355">
    <property type="entry name" value="ZnF_C2H2"/>
    <property type="match status" value="2"/>
</dbReference>
<dbReference type="SUPFAM" id="SSF81631">
    <property type="entry name" value="PAP/OAS1 substrate-binding domain"/>
    <property type="match status" value="1"/>
</dbReference>
<reference evidence="3" key="3">
    <citation type="submission" date="2025-09" db="UniProtKB">
        <authorList>
            <consortium name="Ensembl"/>
        </authorList>
    </citation>
    <scope>IDENTIFICATION</scope>
    <source>
        <strain evidence="3">Boxer</strain>
    </source>
</reference>
<dbReference type="InterPro" id="IPR043519">
    <property type="entry name" value="NT_sf"/>
</dbReference>
<evidence type="ECO:0000313" key="3">
    <source>
        <dbReference type="Ensembl" id="ENSCAFP00845003330.1"/>
    </source>
</evidence>
<dbReference type="GO" id="GO:0001730">
    <property type="term" value="F:2'-5'-oligoadenylate synthetase activity"/>
    <property type="evidence" value="ECO:0000318"/>
    <property type="project" value="GO_Central"/>
</dbReference>
<dbReference type="InterPro" id="IPR013087">
    <property type="entry name" value="Znf_C2H2_type"/>
</dbReference>
<dbReference type="FunFam" id="1.10.1410.20:FF:000004">
    <property type="entry name" value="2'-5'-oligoadenylate synthase 3-like isoform X1"/>
    <property type="match status" value="1"/>
</dbReference>
<reference evidence="3" key="1">
    <citation type="submission" date="2020-03" db="EMBL/GenBank/DDBJ databases">
        <title>Long-read based genome assembly of a Labrador retriever dog.</title>
        <authorList>
            <person name="Eory L."/>
            <person name="Zhang W."/>
            <person name="Schoenebeck J."/>
        </authorList>
    </citation>
    <scope>NUCLEOTIDE SEQUENCE [LARGE SCALE GENOMIC DNA]</scope>
    <source>
        <strain evidence="3">Labrador retriever</strain>
    </source>
</reference>
<dbReference type="PANTHER" id="PTHR11258">
    <property type="entry name" value="2-5 OLIGOADENYLATE SYNTHETASE"/>
    <property type="match status" value="1"/>
</dbReference>
<sequence>MWALKCYKCECCGSDFVSCKALKYHFRQKHFGKAPCEKCGQEVLRENLQDHSKSVYDRSAMERHKLNWENLEERNIKHMATEISKTCRMCSRHFGTVFSRKNHEIQEHHFTANKRAQMSIGFSPQNMLECKSPQELQRFADENIRPAPGALRAACVAEVGALLQLLRACFPVPASRVIQGGSYVKGTDTQGRSEIDVVLLSDVFANVNHCKKQLREGLDALRENLKQTSRGNRILMGKRASLSLRFNFLCAEGLHSHSFEIMACCDVLGPAPSTDLRLHLYRQLYLCHDSEMAQLWALALLPYQVDFVKASVMRVKELIRLMVHWFRTSFANSTEENKFRRLPSSYTVELLTIHIWELAGKPLLFSLVQGMRAVLKLLVRYAEIDVVWHRHYHPKFPIFVKVNQKHTRPFILDPANPTVNVCDTCNAWDEVALVARHSLLKPLFSRVRAEPPWLFTNNWFRTLPERVGSLGQLETTAMGQGRTSAFSLHNCALF</sequence>
<protein>
    <submittedName>
        <fullName evidence="3">Uncharacterized protein</fullName>
    </submittedName>
</protein>
<dbReference type="Pfam" id="PF10421">
    <property type="entry name" value="OAS1_C"/>
    <property type="match status" value="1"/>
</dbReference>
<dbReference type="GO" id="GO:0003725">
    <property type="term" value="F:double-stranded RNA binding"/>
    <property type="evidence" value="ECO:0000318"/>
    <property type="project" value="GO_Central"/>
</dbReference>
<dbReference type="InterPro" id="IPR018952">
    <property type="entry name" value="2-5-oligoAdlate_synth_1_dom2/C"/>
</dbReference>
<accession>A0A8I3RS57</accession>
<dbReference type="Ensembl" id="ENSCAFT00845004164.1">
    <property type="protein sequence ID" value="ENSCAFP00845003330.1"/>
    <property type="gene ID" value="ENSCAFG00845002360.1"/>
</dbReference>
<dbReference type="PROSITE" id="PS50157">
    <property type="entry name" value="ZINC_FINGER_C2H2_2"/>
    <property type="match status" value="1"/>
</dbReference>
<keyword evidence="2" id="KW-0694">RNA-binding</keyword>
<dbReference type="Gene3D" id="3.30.460.10">
    <property type="entry name" value="Beta Polymerase, domain 2"/>
    <property type="match status" value="1"/>
</dbReference>
<dbReference type="Proteomes" id="UP000805418">
    <property type="component" value="Chromosome 3"/>
</dbReference>
<evidence type="ECO:0000256" key="2">
    <source>
        <dbReference type="ARBA" id="ARBA00022884"/>
    </source>
</evidence>
<dbReference type="AlphaFoldDB" id="A0A8I3RS57"/>
<dbReference type="GO" id="GO:0016020">
    <property type="term" value="C:membrane"/>
    <property type="evidence" value="ECO:0000318"/>
    <property type="project" value="GO_Central"/>
</dbReference>
<dbReference type="PROSITE" id="PS50152">
    <property type="entry name" value="25A_SYNTH_3"/>
    <property type="match status" value="1"/>
</dbReference>
<dbReference type="GO" id="GO:0005654">
    <property type="term" value="C:nucleoplasm"/>
    <property type="evidence" value="ECO:0000318"/>
    <property type="project" value="GO_Central"/>
</dbReference>
<dbReference type="SUPFAM" id="SSF81301">
    <property type="entry name" value="Nucleotidyltransferase"/>
    <property type="match status" value="1"/>
</dbReference>
<dbReference type="OrthoDB" id="1885901at2759"/>
<keyword evidence="4" id="KW-1185">Reference proteome</keyword>
<gene>
    <name evidence="3" type="primary">LOC102153214</name>
</gene>
<evidence type="ECO:0000313" key="4">
    <source>
        <dbReference type="Proteomes" id="UP000805418"/>
    </source>
</evidence>
<proteinExistence type="inferred from homology"/>
<dbReference type="PROSITE" id="PS00028">
    <property type="entry name" value="ZINC_FINGER_C2H2_1"/>
    <property type="match status" value="1"/>
</dbReference>
<name>A0A8I3RS57_CANLF</name>
<reference evidence="3" key="2">
    <citation type="submission" date="2025-08" db="UniProtKB">
        <authorList>
            <consortium name="Ensembl"/>
        </authorList>
    </citation>
    <scope>IDENTIFICATION</scope>
    <source>
        <strain evidence="3">Boxer</strain>
    </source>
</reference>
<dbReference type="PANTHER" id="PTHR11258:SF21">
    <property type="entry name" value="C2H2-TYPE DOMAIN-CONTAINING PROTEIN"/>
    <property type="match status" value="1"/>
</dbReference>
<evidence type="ECO:0000256" key="1">
    <source>
        <dbReference type="ARBA" id="ARBA00009526"/>
    </source>
</evidence>
<comment type="similarity">
    <text evidence="1">Belongs to the 2-5A synthase family.</text>
</comment>
<dbReference type="GeneTree" id="ENSGT00510000046406"/>
<dbReference type="Gene3D" id="1.10.1410.20">
    <property type="entry name" value="2'-5'-oligoadenylate synthetase 1, domain 2"/>
    <property type="match status" value="1"/>
</dbReference>
<dbReference type="GO" id="GO:0005829">
    <property type="term" value="C:cytosol"/>
    <property type="evidence" value="ECO:0000318"/>
    <property type="project" value="GO_Central"/>
</dbReference>
<organism evidence="3 4">
    <name type="scientific">Canis lupus familiaris</name>
    <name type="common">Dog</name>
    <name type="synonym">Canis familiaris</name>
    <dbReference type="NCBI Taxonomy" id="9615"/>
    <lineage>
        <taxon>Eukaryota</taxon>
        <taxon>Metazoa</taxon>
        <taxon>Chordata</taxon>
        <taxon>Craniata</taxon>
        <taxon>Vertebrata</taxon>
        <taxon>Euteleostomi</taxon>
        <taxon>Mammalia</taxon>
        <taxon>Eutheria</taxon>
        <taxon>Laurasiatheria</taxon>
        <taxon>Carnivora</taxon>
        <taxon>Caniformia</taxon>
        <taxon>Canidae</taxon>
        <taxon>Canis</taxon>
    </lineage>
</organism>